<evidence type="ECO:0000256" key="15">
    <source>
        <dbReference type="SAM" id="Phobius"/>
    </source>
</evidence>
<keyword evidence="9" id="KW-0067">ATP-binding</keyword>
<proteinExistence type="inferred from homology"/>
<evidence type="ECO:0000256" key="13">
    <source>
        <dbReference type="ARBA" id="ARBA00023209"/>
    </source>
</evidence>
<keyword evidence="12 15" id="KW-0472">Membrane</keyword>
<dbReference type="CDD" id="cd14265">
    <property type="entry name" value="UDPK_IM_like"/>
    <property type="match status" value="1"/>
</dbReference>
<gene>
    <name evidence="16" type="ORF">GCM10022378_10470</name>
</gene>
<evidence type="ECO:0000256" key="11">
    <source>
        <dbReference type="ARBA" id="ARBA00023098"/>
    </source>
</evidence>
<evidence type="ECO:0000313" key="17">
    <source>
        <dbReference type="Proteomes" id="UP001500920"/>
    </source>
</evidence>
<dbReference type="InterPro" id="IPR036945">
    <property type="entry name" value="DAGK_sf"/>
</dbReference>
<evidence type="ECO:0000256" key="4">
    <source>
        <dbReference type="ARBA" id="ARBA00022516"/>
    </source>
</evidence>
<keyword evidence="3" id="KW-1003">Cell membrane</keyword>
<dbReference type="InterPro" id="IPR033717">
    <property type="entry name" value="UDPK"/>
</dbReference>
<keyword evidence="14" id="KW-1208">Phospholipid metabolism</keyword>
<evidence type="ECO:0000313" key="16">
    <source>
        <dbReference type="EMBL" id="GAA3722301.1"/>
    </source>
</evidence>
<comment type="subcellular location">
    <subcellularLocation>
        <location evidence="1">Cell membrane</location>
        <topology evidence="1">Multi-pass membrane protein</topology>
    </subcellularLocation>
</comment>
<dbReference type="InterPro" id="IPR000829">
    <property type="entry name" value="DAGK"/>
</dbReference>
<dbReference type="GO" id="GO:0016301">
    <property type="term" value="F:kinase activity"/>
    <property type="evidence" value="ECO:0007669"/>
    <property type="project" value="UniProtKB-KW"/>
</dbReference>
<feature type="transmembrane region" description="Helical" evidence="15">
    <location>
        <begin position="67"/>
        <end position="86"/>
    </location>
</feature>
<evidence type="ECO:0000256" key="5">
    <source>
        <dbReference type="ARBA" id="ARBA00022679"/>
    </source>
</evidence>
<keyword evidence="5" id="KW-0808">Transferase</keyword>
<evidence type="ECO:0000256" key="10">
    <source>
        <dbReference type="ARBA" id="ARBA00022989"/>
    </source>
</evidence>
<dbReference type="Proteomes" id="UP001500920">
    <property type="component" value="Unassembled WGS sequence"/>
</dbReference>
<comment type="caution">
    <text evidence="16">The sequence shown here is derived from an EMBL/GenBank/DDBJ whole genome shotgun (WGS) entry which is preliminary data.</text>
</comment>
<accession>A0ABP7EPJ7</accession>
<protein>
    <submittedName>
        <fullName evidence="16">Diacylglycerol kinase</fullName>
    </submittedName>
</protein>
<dbReference type="EMBL" id="BAABCK010000020">
    <property type="protein sequence ID" value="GAA3722301.1"/>
    <property type="molecule type" value="Genomic_DNA"/>
</dbReference>
<evidence type="ECO:0000256" key="2">
    <source>
        <dbReference type="ARBA" id="ARBA00005967"/>
    </source>
</evidence>
<evidence type="ECO:0000256" key="9">
    <source>
        <dbReference type="ARBA" id="ARBA00022840"/>
    </source>
</evidence>
<keyword evidence="7" id="KW-0547">Nucleotide-binding</keyword>
<dbReference type="PANTHER" id="PTHR34299:SF1">
    <property type="entry name" value="DIACYLGLYCEROL KINASE"/>
    <property type="match status" value="1"/>
</dbReference>
<keyword evidence="13" id="KW-0594">Phospholipid biosynthesis</keyword>
<keyword evidence="8 16" id="KW-0418">Kinase</keyword>
<keyword evidence="6 15" id="KW-0812">Transmembrane</keyword>
<reference evidence="17" key="1">
    <citation type="journal article" date="2019" name="Int. J. Syst. Evol. Microbiol.">
        <title>The Global Catalogue of Microorganisms (GCM) 10K type strain sequencing project: providing services to taxonomists for standard genome sequencing and annotation.</title>
        <authorList>
            <consortium name="The Broad Institute Genomics Platform"/>
            <consortium name="The Broad Institute Genome Sequencing Center for Infectious Disease"/>
            <person name="Wu L."/>
            <person name="Ma J."/>
        </authorList>
    </citation>
    <scope>NUCLEOTIDE SEQUENCE [LARGE SCALE GENOMIC DNA]</scope>
    <source>
        <strain evidence="17">JCM 16981</strain>
    </source>
</reference>
<name>A0ABP7EPJ7_9STAP</name>
<feature type="transmembrane region" description="Helical" evidence="15">
    <location>
        <begin position="107"/>
        <end position="131"/>
    </location>
</feature>
<keyword evidence="11" id="KW-0443">Lipid metabolism</keyword>
<dbReference type="Gene3D" id="1.10.287.3610">
    <property type="match status" value="1"/>
</dbReference>
<comment type="similarity">
    <text evidence="2">Belongs to the bacterial diacylglycerol kinase family.</text>
</comment>
<feature type="transmembrane region" description="Helical" evidence="15">
    <location>
        <begin position="42"/>
        <end position="61"/>
    </location>
</feature>
<sequence>MKPKIGYWMLSAFPVRTDMKWLDRFKYAVNGIRQLLEKDSHFALHTGFGLIAVMAGAIIGIDRVEWLFILSAVFFVLVAEAFNTALETAVDLAEPGRHPLAGAAKDMAAGGVLLSSIYAASVGLIVFIPYLI</sequence>
<keyword evidence="4" id="KW-0444">Lipid biosynthesis</keyword>
<dbReference type="Pfam" id="PF01219">
    <property type="entry name" value="DAGK_prokar"/>
    <property type="match status" value="1"/>
</dbReference>
<evidence type="ECO:0000256" key="14">
    <source>
        <dbReference type="ARBA" id="ARBA00023264"/>
    </source>
</evidence>
<organism evidence="16 17">
    <name type="scientific">Salinicoccus jeotgali</name>
    <dbReference type="NCBI Taxonomy" id="381634"/>
    <lineage>
        <taxon>Bacteria</taxon>
        <taxon>Bacillati</taxon>
        <taxon>Bacillota</taxon>
        <taxon>Bacilli</taxon>
        <taxon>Bacillales</taxon>
        <taxon>Staphylococcaceae</taxon>
        <taxon>Salinicoccus</taxon>
    </lineage>
</organism>
<keyword evidence="17" id="KW-1185">Reference proteome</keyword>
<evidence type="ECO:0000256" key="6">
    <source>
        <dbReference type="ARBA" id="ARBA00022692"/>
    </source>
</evidence>
<evidence type="ECO:0000256" key="7">
    <source>
        <dbReference type="ARBA" id="ARBA00022741"/>
    </source>
</evidence>
<evidence type="ECO:0000256" key="3">
    <source>
        <dbReference type="ARBA" id="ARBA00022475"/>
    </source>
</evidence>
<dbReference type="PANTHER" id="PTHR34299">
    <property type="entry name" value="DIACYLGLYCEROL KINASE"/>
    <property type="match status" value="1"/>
</dbReference>
<evidence type="ECO:0000256" key="12">
    <source>
        <dbReference type="ARBA" id="ARBA00023136"/>
    </source>
</evidence>
<evidence type="ECO:0000256" key="8">
    <source>
        <dbReference type="ARBA" id="ARBA00022777"/>
    </source>
</evidence>
<evidence type="ECO:0000256" key="1">
    <source>
        <dbReference type="ARBA" id="ARBA00004651"/>
    </source>
</evidence>
<keyword evidence="10 15" id="KW-1133">Transmembrane helix</keyword>